<reference evidence="1 2" key="3">
    <citation type="journal article" date="2020" name="Int. J. Syst. Evol. Microbiol.">
        <title>Corynebacterium silvaticum sp. nov., a unique group of NTTB corynebacteria in wild boar and roe deer.</title>
        <authorList>
            <person name="Dangel A."/>
            <person name="Berger A."/>
            <person name="Rau J."/>
            <person name="Eisenberg T."/>
            <person name="Kampfer P."/>
            <person name="Margos G."/>
            <person name="Contzen M."/>
            <person name="Busse H.J."/>
            <person name="Konrad R."/>
            <person name="Peters M."/>
            <person name="Sting R."/>
            <person name="Sing A."/>
        </authorList>
    </citation>
    <scope>NUCLEOTIDE SEQUENCE [LARGE SCALE GENOMIC DNA]</scope>
    <source>
        <strain evidence="1 2">PO100/5</strain>
    </source>
</reference>
<dbReference type="EMBL" id="CP021417">
    <property type="protein sequence ID" value="WCV10647.1"/>
    <property type="molecule type" value="Genomic_DNA"/>
</dbReference>
<reference evidence="1 2" key="1">
    <citation type="journal article" date="2014" name="BMC Vet. Res.">
        <title>First report of Corynebacterium pseudotuberculosis from caseous lymphadenitis lesions in Black Alentejano pig (Sus scrofa domesticus).</title>
        <authorList>
            <person name="Oliveira M."/>
            <person name="Barroco C."/>
            <person name="Mottola C."/>
            <person name="Santos R."/>
            <person name="Lemsaddek A."/>
            <person name="Tavares L."/>
            <person name="Semedo-Lemsaddek T."/>
        </authorList>
    </citation>
    <scope>NUCLEOTIDE SEQUENCE [LARGE SCALE GENOMIC DNA]</scope>
    <source>
        <strain evidence="1 2">PO100/5</strain>
    </source>
</reference>
<dbReference type="Proteomes" id="UP000195652">
    <property type="component" value="Chromosome"/>
</dbReference>
<gene>
    <name evidence="1" type="ORF">CBE74_13065</name>
</gene>
<accession>A0ACD4PYM3</accession>
<organism evidence="1 2">
    <name type="scientific">Corynebacterium silvaticum</name>
    <dbReference type="NCBI Taxonomy" id="2320431"/>
    <lineage>
        <taxon>Bacteria</taxon>
        <taxon>Bacillati</taxon>
        <taxon>Actinomycetota</taxon>
        <taxon>Actinomycetes</taxon>
        <taxon>Mycobacteriales</taxon>
        <taxon>Corynebacteriaceae</taxon>
        <taxon>Corynebacterium</taxon>
    </lineage>
</organism>
<name>A0ACD4PYM3_9CORY</name>
<proteinExistence type="predicted"/>
<sequence length="100" mass="10957">MALFIPFGFLLVTIIAERWRIPIVFSTLLGFFVSVGIETAQYVYAIGYTDVDDVVCNTVGAFLGACFARVLGHRGRGFVVTLFLVDALCILAEMVLSVVF</sequence>
<protein>
    <submittedName>
        <fullName evidence="1">VanZ family protein</fullName>
    </submittedName>
</protein>
<evidence type="ECO:0000313" key="2">
    <source>
        <dbReference type="Proteomes" id="UP000195652"/>
    </source>
</evidence>
<reference evidence="1 2" key="2">
    <citation type="journal article" date="2020" name="Antonie Van Leeuwenhoek">
        <title>Phylogenomic characterisation of a novel corynebacterial species pathogenic to animals.</title>
        <authorList>
            <person name="Moller J."/>
            <person name="Musella L."/>
            <person name="Melnikov V."/>
            <person name="Geissdorfer W."/>
            <person name="Burkovski A."/>
            <person name="Sangal V."/>
        </authorList>
    </citation>
    <scope>NUCLEOTIDE SEQUENCE [LARGE SCALE GENOMIC DNA]</scope>
    <source>
        <strain evidence="1 2">PO100/5</strain>
    </source>
</reference>
<evidence type="ECO:0000313" key="1">
    <source>
        <dbReference type="EMBL" id="WCV10647.1"/>
    </source>
</evidence>
<keyword evidence="2" id="KW-1185">Reference proteome</keyword>
<reference evidence="1 2" key="4">
    <citation type="journal article" date="2020" name="PLoS ONE">
        <title>Taxonomic classification of strain PO100/5 shows a broader geographic distribution and genetic markers of the recently described Corynebacterium silvaticum.</title>
        <authorList>
            <person name="Viana M.V.C."/>
            <person name="Profeta R."/>
            <person name="da Silva A.L."/>
            <person name="Hurtado R."/>
            <person name="Cerqueira J.C."/>
            <person name="Ribeiro B.F.S."/>
            <person name="Almeida M.O."/>
            <person name="Morais-Rodrigues F."/>
            <person name="Soares S.C."/>
            <person name="Oliveira M."/>
            <person name="Tavares L."/>
            <person name="Figueiredo H."/>
            <person name="Wattam A.R."/>
            <person name="Barh D."/>
            <person name="Ghosh P."/>
            <person name="Silva A."/>
            <person name="Azevedo V."/>
        </authorList>
    </citation>
    <scope>NUCLEOTIDE SEQUENCE [LARGE SCALE GENOMIC DNA]</scope>
    <source>
        <strain evidence="1 2">PO100/5</strain>
    </source>
</reference>